<keyword evidence="2" id="KW-1185">Reference proteome</keyword>
<protein>
    <recommendedName>
        <fullName evidence="3">Transcriptional regulator, AbiEi antitoxin, Type IV TA system</fullName>
    </recommendedName>
</protein>
<sequence>MLERRERPSRARPVPETFRRTRSIPDETIATVRPGVRVWAREWDELYSEGRIRTLVHAVFARMSNATAVASHATAAAMHRLPLYRVRSDRIDVICPGANTRHDAADVVRHHVPVADGDLEIIDGIRVTTLDRTVYDAIRAVSLEAAVVIFDAALRAVAWDDTKHALDVDAAEEFRARVTRRIDAHIGARGIRQARFVTEIADGRAQLPGESVARLWMLLLGAPTPELQYRVDNGSGRIALLDFALPHLGRWLEFDGNAKYEDPYLLGERKAEDVKADQDDRERWVRRVTGWRPDRFGFAEMPDIEAFAQYLRSISLLP</sequence>
<comment type="caution">
    <text evidence="1">The sequence shown here is derived from an EMBL/GenBank/DDBJ whole genome shotgun (WGS) entry which is preliminary data.</text>
</comment>
<dbReference type="RefSeq" id="WP_183499697.1">
    <property type="nucleotide sequence ID" value="NZ_BAABCO010000002.1"/>
</dbReference>
<evidence type="ECO:0008006" key="3">
    <source>
        <dbReference type="Google" id="ProtNLM"/>
    </source>
</evidence>
<dbReference type="AlphaFoldDB" id="A0AA40VN83"/>
<reference evidence="1 2" key="1">
    <citation type="submission" date="2020-08" db="EMBL/GenBank/DDBJ databases">
        <title>Sequencing the genomes of 1000 actinobacteria strains.</title>
        <authorList>
            <person name="Klenk H.-P."/>
        </authorList>
    </citation>
    <scope>NUCLEOTIDE SEQUENCE [LARGE SCALE GENOMIC DNA]</scope>
    <source>
        <strain evidence="1 2">DSM 19600</strain>
    </source>
</reference>
<accession>A0AA40VN83</accession>
<evidence type="ECO:0000313" key="2">
    <source>
        <dbReference type="Proteomes" id="UP000549113"/>
    </source>
</evidence>
<organism evidence="1 2">
    <name type="scientific">Microbacterium invictum</name>
    <dbReference type="NCBI Taxonomy" id="515415"/>
    <lineage>
        <taxon>Bacteria</taxon>
        <taxon>Bacillati</taxon>
        <taxon>Actinomycetota</taxon>
        <taxon>Actinomycetes</taxon>
        <taxon>Micrococcales</taxon>
        <taxon>Microbacteriaceae</taxon>
        <taxon>Microbacterium</taxon>
    </lineage>
</organism>
<name>A0AA40VN83_9MICO</name>
<dbReference type="Proteomes" id="UP000549113">
    <property type="component" value="Unassembled WGS sequence"/>
</dbReference>
<dbReference type="EMBL" id="JACIFH010000001">
    <property type="protein sequence ID" value="MBB4140118.1"/>
    <property type="molecule type" value="Genomic_DNA"/>
</dbReference>
<proteinExistence type="predicted"/>
<evidence type="ECO:0000313" key="1">
    <source>
        <dbReference type="EMBL" id="MBB4140118.1"/>
    </source>
</evidence>
<gene>
    <name evidence="1" type="ORF">BKA10_001912</name>
</gene>